<dbReference type="PRINTS" id="PR01823">
    <property type="entry name" value="JANUSKINASE"/>
</dbReference>
<keyword evidence="2" id="KW-0597">Phosphoprotein</keyword>
<dbReference type="Pfam" id="PF17887">
    <property type="entry name" value="Jak1_Phl"/>
    <property type="match status" value="1"/>
</dbReference>
<dbReference type="EC" id="2.7.10.2" evidence="1"/>
<sequence>MGEPMLHVNIVLENKVVSVPFNNKTTAEDVCIYVCKQLGIGTLARHLFALRIPGKSVYLMPAATFGEKSCNLDFRIRFKVASINKLQKIDINAYNYYFHQARNDVLDNKLSEIVYDKYKREIVGLGVTEMYRVMIEKDLPRESVINEYKRYIPKEVLKRHQFFIKKPIHDMLGKLQKSGHDALYVKAEYLRQLQIIAPEYLSEFYKAVIDQNGVTCSVIIKLSPYNTPEPGLKYCMDSKKEVQSLQSHKFPQQWILICTVEELGFISIRNDGTIEISRKNGIPFYLKFHTIPVMYSFISLLDGYYRLTCKWTFNICKEVITPSLQKLYAMKCHGPVGGEFSYAKLEMKRGNRAGCFILRESESKYNNYYIDVCMKEGLKPKTFKLEKITGDEFIFDDDMTTYKSIHQLMMAYNDPNGNIFLQECLPPSEYDVSPLLLCKNENILGDSLTDSSDVNVIMPASPMCINYKNLQVYKGQKREGLGGITMVFRSMWKVTKGKKIEVAIKMLKQESSDQYLKDFLTLAGQWAFLQSSALVKLYGIAFTSNISLVLEYFRLGPLDQYLLRNRGIMKTVDLIEAASNLATALWHLAENELVHGNIRCRKLLVSAHDENSFIVKLSDPGVFTTYTPADIHNDC</sequence>
<dbReference type="PANTHER" id="PTHR45807:SF7">
    <property type="entry name" value="TYROSINE-PROTEIN KINASE HOPSCOTCH"/>
    <property type="match status" value="1"/>
</dbReference>
<dbReference type="InterPro" id="IPR000719">
    <property type="entry name" value="Prot_kinase_dom"/>
</dbReference>
<evidence type="ECO:0000256" key="4">
    <source>
        <dbReference type="ARBA" id="ARBA00022737"/>
    </source>
</evidence>
<evidence type="ECO:0000259" key="9">
    <source>
        <dbReference type="PROSITE" id="PS50001"/>
    </source>
</evidence>
<evidence type="ECO:0000256" key="3">
    <source>
        <dbReference type="ARBA" id="ARBA00022679"/>
    </source>
</evidence>
<dbReference type="PROSITE" id="PS50057">
    <property type="entry name" value="FERM_3"/>
    <property type="match status" value="1"/>
</dbReference>
<dbReference type="PROSITE" id="PS50001">
    <property type="entry name" value="SH2"/>
    <property type="match status" value="1"/>
</dbReference>
<dbReference type="EMBL" id="JANEYG010000001">
    <property type="protein sequence ID" value="KAJ8925685.1"/>
    <property type="molecule type" value="Genomic_DNA"/>
</dbReference>
<dbReference type="GO" id="GO:0035556">
    <property type="term" value="P:intracellular signal transduction"/>
    <property type="evidence" value="ECO:0007669"/>
    <property type="project" value="InterPro"/>
</dbReference>
<dbReference type="InterPro" id="IPR016251">
    <property type="entry name" value="Tyr_kinase_non-rcpt_Jak/Tyk2"/>
</dbReference>
<dbReference type="SUPFAM" id="SSF55550">
    <property type="entry name" value="SH2 domain"/>
    <property type="match status" value="1"/>
</dbReference>
<keyword evidence="7" id="KW-0829">Tyrosine-protein kinase</keyword>
<keyword evidence="5" id="KW-0418">Kinase</keyword>
<dbReference type="InterPro" id="IPR000299">
    <property type="entry name" value="FERM_domain"/>
</dbReference>
<dbReference type="InterPro" id="IPR041381">
    <property type="entry name" value="JAK1-3/TYK2_PHL_dom"/>
</dbReference>
<evidence type="ECO:0000256" key="8">
    <source>
        <dbReference type="PROSITE-ProRule" id="PRU00191"/>
    </source>
</evidence>
<dbReference type="SMART" id="SM00219">
    <property type="entry name" value="TyrKc"/>
    <property type="match status" value="1"/>
</dbReference>
<evidence type="ECO:0000313" key="13">
    <source>
        <dbReference type="Proteomes" id="UP001159042"/>
    </source>
</evidence>
<dbReference type="InterPro" id="IPR000980">
    <property type="entry name" value="SH2"/>
</dbReference>
<dbReference type="GO" id="GO:0004715">
    <property type="term" value="F:non-membrane spanning protein tyrosine kinase activity"/>
    <property type="evidence" value="ECO:0007669"/>
    <property type="project" value="UniProtKB-EC"/>
</dbReference>
<evidence type="ECO:0000256" key="7">
    <source>
        <dbReference type="ARBA" id="ARBA00023137"/>
    </source>
</evidence>
<dbReference type="GO" id="GO:0016020">
    <property type="term" value="C:membrane"/>
    <property type="evidence" value="ECO:0007669"/>
    <property type="project" value="InterPro"/>
</dbReference>
<dbReference type="AlphaFoldDB" id="A0AAV8WHT1"/>
<dbReference type="Proteomes" id="UP001159042">
    <property type="component" value="Unassembled WGS sequence"/>
</dbReference>
<dbReference type="GO" id="GO:0019221">
    <property type="term" value="P:cytokine-mediated signaling pathway"/>
    <property type="evidence" value="ECO:0007669"/>
    <property type="project" value="TreeGrafter"/>
</dbReference>
<evidence type="ECO:0000256" key="5">
    <source>
        <dbReference type="ARBA" id="ARBA00022777"/>
    </source>
</evidence>
<reference evidence="12 13" key="1">
    <citation type="journal article" date="2023" name="Insect Mol. Biol.">
        <title>Genome sequencing provides insights into the evolution of gene families encoding plant cell wall-degrading enzymes in longhorned beetles.</title>
        <authorList>
            <person name="Shin N.R."/>
            <person name="Okamura Y."/>
            <person name="Kirsch R."/>
            <person name="Pauchet Y."/>
        </authorList>
    </citation>
    <scope>NUCLEOTIDE SEQUENCE [LARGE SCALE GENOMIC DNA]</scope>
    <source>
        <strain evidence="12">EAD_L_NR</strain>
    </source>
</reference>
<evidence type="ECO:0000259" key="10">
    <source>
        <dbReference type="PROSITE" id="PS50011"/>
    </source>
</evidence>
<keyword evidence="6 8" id="KW-0727">SH2 domain</keyword>
<dbReference type="Pfam" id="PF21990">
    <property type="entry name" value="SH2_1"/>
    <property type="match status" value="1"/>
</dbReference>
<keyword evidence="13" id="KW-1185">Reference proteome</keyword>
<dbReference type="SUPFAM" id="SSF56112">
    <property type="entry name" value="Protein kinase-like (PK-like)"/>
    <property type="match status" value="1"/>
</dbReference>
<dbReference type="InterPro" id="IPR036860">
    <property type="entry name" value="SH2_dom_sf"/>
</dbReference>
<proteinExistence type="predicted"/>
<dbReference type="GO" id="GO:0002009">
    <property type="term" value="P:morphogenesis of an epithelium"/>
    <property type="evidence" value="ECO:0007669"/>
    <property type="project" value="UniProtKB-ARBA"/>
</dbReference>
<dbReference type="InterPro" id="IPR001245">
    <property type="entry name" value="Ser-Thr/Tyr_kinase_cat_dom"/>
</dbReference>
<dbReference type="GO" id="GO:0005829">
    <property type="term" value="C:cytosol"/>
    <property type="evidence" value="ECO:0007669"/>
    <property type="project" value="TreeGrafter"/>
</dbReference>
<dbReference type="GO" id="GO:0007259">
    <property type="term" value="P:cell surface receptor signaling pathway via JAK-STAT"/>
    <property type="evidence" value="ECO:0007669"/>
    <property type="project" value="TreeGrafter"/>
</dbReference>
<dbReference type="Pfam" id="PF18379">
    <property type="entry name" value="FERM_F1"/>
    <property type="match status" value="1"/>
</dbReference>
<dbReference type="CDD" id="cd14473">
    <property type="entry name" value="FERM_B-lobe"/>
    <property type="match status" value="1"/>
</dbReference>
<dbReference type="GO" id="GO:0005126">
    <property type="term" value="F:cytokine receptor binding"/>
    <property type="evidence" value="ECO:0007669"/>
    <property type="project" value="TreeGrafter"/>
</dbReference>
<organism evidence="12 13">
    <name type="scientific">Exocentrus adspersus</name>
    <dbReference type="NCBI Taxonomy" id="1586481"/>
    <lineage>
        <taxon>Eukaryota</taxon>
        <taxon>Metazoa</taxon>
        <taxon>Ecdysozoa</taxon>
        <taxon>Arthropoda</taxon>
        <taxon>Hexapoda</taxon>
        <taxon>Insecta</taxon>
        <taxon>Pterygota</taxon>
        <taxon>Neoptera</taxon>
        <taxon>Endopterygota</taxon>
        <taxon>Coleoptera</taxon>
        <taxon>Polyphaga</taxon>
        <taxon>Cucujiformia</taxon>
        <taxon>Chrysomeloidea</taxon>
        <taxon>Cerambycidae</taxon>
        <taxon>Lamiinae</taxon>
        <taxon>Acanthocinini</taxon>
        <taxon>Exocentrus</taxon>
    </lineage>
</organism>
<dbReference type="InterPro" id="IPR020635">
    <property type="entry name" value="Tyr_kinase_cat_dom"/>
</dbReference>
<dbReference type="PANTHER" id="PTHR45807">
    <property type="entry name" value="TYROSINE-PROTEIN KINASE HOPSCOTCH"/>
    <property type="match status" value="1"/>
</dbReference>
<dbReference type="InterPro" id="IPR041155">
    <property type="entry name" value="FERM_F1"/>
</dbReference>
<dbReference type="InterPro" id="IPR051286">
    <property type="entry name" value="JAK"/>
</dbReference>
<dbReference type="GO" id="GO:0009887">
    <property type="term" value="P:animal organ morphogenesis"/>
    <property type="evidence" value="ECO:0007669"/>
    <property type="project" value="UniProtKB-ARBA"/>
</dbReference>
<dbReference type="PROSITE" id="PS50011">
    <property type="entry name" value="PROTEIN_KINASE_DOM"/>
    <property type="match status" value="1"/>
</dbReference>
<feature type="domain" description="SH2" evidence="9">
    <location>
        <begin position="331"/>
        <end position="428"/>
    </location>
</feature>
<dbReference type="InterPro" id="IPR019748">
    <property type="entry name" value="FERM_central"/>
</dbReference>
<comment type="caution">
    <text evidence="12">The sequence shown here is derived from an EMBL/GenBank/DDBJ whole genome shotgun (WGS) entry which is preliminary data.</text>
</comment>
<dbReference type="Gene3D" id="2.40.10.120">
    <property type="match status" value="1"/>
</dbReference>
<evidence type="ECO:0000313" key="12">
    <source>
        <dbReference type="EMBL" id="KAJ8925685.1"/>
    </source>
</evidence>
<dbReference type="Gene3D" id="1.10.510.10">
    <property type="entry name" value="Transferase(Phosphotransferase) domain 1"/>
    <property type="match status" value="1"/>
</dbReference>
<name>A0AAV8WHT1_9CUCU</name>
<accession>A0AAV8WHT1</accession>
<dbReference type="InterPro" id="IPR019749">
    <property type="entry name" value="Band_41_domain"/>
</dbReference>
<feature type="domain" description="Protein kinase" evidence="10">
    <location>
        <begin position="473"/>
        <end position="635"/>
    </location>
</feature>
<gene>
    <name evidence="12" type="ORF">NQ315_009532</name>
</gene>
<keyword evidence="4" id="KW-0677">Repeat</keyword>
<evidence type="ECO:0000259" key="11">
    <source>
        <dbReference type="PROSITE" id="PS50057"/>
    </source>
</evidence>
<evidence type="ECO:0000256" key="6">
    <source>
        <dbReference type="ARBA" id="ARBA00022999"/>
    </source>
</evidence>
<keyword evidence="3" id="KW-0808">Transferase</keyword>
<dbReference type="GO" id="GO:0005524">
    <property type="term" value="F:ATP binding"/>
    <property type="evidence" value="ECO:0007669"/>
    <property type="project" value="InterPro"/>
</dbReference>
<feature type="domain" description="FERM" evidence="11">
    <location>
        <begin position="4"/>
        <end position="312"/>
    </location>
</feature>
<dbReference type="GO" id="GO:0030182">
    <property type="term" value="P:neuron differentiation"/>
    <property type="evidence" value="ECO:0007669"/>
    <property type="project" value="UniProtKB-ARBA"/>
</dbReference>
<evidence type="ECO:0000256" key="1">
    <source>
        <dbReference type="ARBA" id="ARBA00011903"/>
    </source>
</evidence>
<dbReference type="SMART" id="SM00295">
    <property type="entry name" value="B41"/>
    <property type="match status" value="1"/>
</dbReference>
<evidence type="ECO:0000256" key="2">
    <source>
        <dbReference type="ARBA" id="ARBA00022553"/>
    </source>
</evidence>
<dbReference type="InterPro" id="IPR011009">
    <property type="entry name" value="Kinase-like_dom_sf"/>
</dbReference>
<dbReference type="GO" id="GO:0071944">
    <property type="term" value="C:cell periphery"/>
    <property type="evidence" value="ECO:0007669"/>
    <property type="project" value="UniProtKB-ARBA"/>
</dbReference>
<dbReference type="Gene3D" id="3.30.505.10">
    <property type="entry name" value="SH2 domain"/>
    <property type="match status" value="1"/>
</dbReference>
<protein>
    <recommendedName>
        <fullName evidence="1">non-specific protein-tyrosine kinase</fullName>
        <ecNumber evidence="1">2.7.10.2</ecNumber>
    </recommendedName>
</protein>
<dbReference type="Pfam" id="PF07714">
    <property type="entry name" value="PK_Tyr_Ser-Thr"/>
    <property type="match status" value="1"/>
</dbReference>